<keyword evidence="1" id="KW-0732">Signal</keyword>
<protein>
    <recommendedName>
        <fullName evidence="2">DUF5017 domain-containing protein</fullName>
    </recommendedName>
</protein>
<proteinExistence type="predicted"/>
<sequence length="311" mass="33593">MEMKMKYLFNICLLAGLFFTACKKELTTDAPTAGINLVNARSTIGDTLVFKLGDTCRFALDGYADNIAFWAGTLGNKYEYRDRAMALGVPTLSFTSTAQFGVQTNTLQVLATNKLPSRDSATVVNAAWTNITARTPLATSATAVNTGNVNLSDLVSGVNDSLFIAFKYSGVTGSTQRTWTITNYTVNNVLSDYSYNLAALANDNAYWTRYGNVWTPASARWVPTTTALTIVGGAATAPTNTSWIVSKALYVGRVSPDISTATVKNITASATTSYAYKYLAAGKYRATFVSYNVNPNESKTAVKEFNIKVIQ</sequence>
<reference evidence="3 4" key="1">
    <citation type="submission" date="2015-11" db="EMBL/GenBank/DDBJ databases">
        <title>Sequence of Pedobacter ginsenosidimutans.</title>
        <authorList>
            <person name="Carson E."/>
            <person name="Keyser V."/>
            <person name="Newman J."/>
            <person name="Miller J."/>
        </authorList>
    </citation>
    <scope>NUCLEOTIDE SEQUENCE [LARGE SCALE GENOMIC DNA]</scope>
    <source>
        <strain evidence="3 4">KACC 14530</strain>
    </source>
</reference>
<feature type="signal peptide" evidence="1">
    <location>
        <begin position="1"/>
        <end position="23"/>
    </location>
</feature>
<dbReference type="Proteomes" id="UP000051950">
    <property type="component" value="Unassembled WGS sequence"/>
</dbReference>
<feature type="chain" id="PRO_5006665284" description="DUF5017 domain-containing protein" evidence="1">
    <location>
        <begin position="24"/>
        <end position="311"/>
    </location>
</feature>
<dbReference type="STRING" id="687842.ASU31_18590"/>
<evidence type="ECO:0000313" key="3">
    <source>
        <dbReference type="EMBL" id="KRT14556.1"/>
    </source>
</evidence>
<evidence type="ECO:0000259" key="2">
    <source>
        <dbReference type="Pfam" id="PF16409"/>
    </source>
</evidence>
<dbReference type="PROSITE" id="PS51257">
    <property type="entry name" value="PROKAR_LIPOPROTEIN"/>
    <property type="match status" value="1"/>
</dbReference>
<evidence type="ECO:0000256" key="1">
    <source>
        <dbReference type="SAM" id="SignalP"/>
    </source>
</evidence>
<accession>A0A0T5VKZ7</accession>
<organism evidence="3 4">
    <name type="scientific">Pedobacter ginsenosidimutans</name>
    <dbReference type="NCBI Taxonomy" id="687842"/>
    <lineage>
        <taxon>Bacteria</taxon>
        <taxon>Pseudomonadati</taxon>
        <taxon>Bacteroidota</taxon>
        <taxon>Sphingobacteriia</taxon>
        <taxon>Sphingobacteriales</taxon>
        <taxon>Sphingobacteriaceae</taxon>
        <taxon>Pedobacter</taxon>
    </lineage>
</organism>
<dbReference type="InterPro" id="IPR032185">
    <property type="entry name" value="DUF5017"/>
</dbReference>
<gene>
    <name evidence="3" type="ORF">ASU31_18590</name>
</gene>
<dbReference type="AlphaFoldDB" id="A0A0T5VKZ7"/>
<feature type="domain" description="DUF5017" evidence="2">
    <location>
        <begin position="47"/>
        <end position="194"/>
    </location>
</feature>
<evidence type="ECO:0000313" key="4">
    <source>
        <dbReference type="Proteomes" id="UP000051950"/>
    </source>
</evidence>
<keyword evidence="4" id="KW-1185">Reference proteome</keyword>
<dbReference type="Pfam" id="PF16409">
    <property type="entry name" value="DUF5017"/>
    <property type="match status" value="1"/>
</dbReference>
<name>A0A0T5VKZ7_9SPHI</name>
<comment type="caution">
    <text evidence="3">The sequence shown here is derived from an EMBL/GenBank/DDBJ whole genome shotgun (WGS) entry which is preliminary data.</text>
</comment>
<dbReference type="OrthoDB" id="1082472at2"/>
<dbReference type="EMBL" id="LMZQ01000016">
    <property type="protein sequence ID" value="KRT14556.1"/>
    <property type="molecule type" value="Genomic_DNA"/>
</dbReference>